<dbReference type="Proteomes" id="UP001162483">
    <property type="component" value="Unassembled WGS sequence"/>
</dbReference>
<sequence length="15" mass="1589">MTGLALLIDTPICDL</sequence>
<gene>
    <name evidence="1" type="ORF">SPARVUS_LOCUS3765197</name>
</gene>
<evidence type="ECO:0000313" key="2">
    <source>
        <dbReference type="Proteomes" id="UP001162483"/>
    </source>
</evidence>
<keyword evidence="2" id="KW-1185">Reference proteome</keyword>
<comment type="caution">
    <text evidence="1">The sequence shown here is derived from an EMBL/GenBank/DDBJ whole genome shotgun (WGS) entry which is preliminary data.</text>
</comment>
<organism evidence="1 2">
    <name type="scientific">Staurois parvus</name>
    <dbReference type="NCBI Taxonomy" id="386267"/>
    <lineage>
        <taxon>Eukaryota</taxon>
        <taxon>Metazoa</taxon>
        <taxon>Chordata</taxon>
        <taxon>Craniata</taxon>
        <taxon>Vertebrata</taxon>
        <taxon>Euteleostomi</taxon>
        <taxon>Amphibia</taxon>
        <taxon>Batrachia</taxon>
        <taxon>Anura</taxon>
        <taxon>Neobatrachia</taxon>
        <taxon>Ranoidea</taxon>
        <taxon>Ranidae</taxon>
        <taxon>Staurois</taxon>
    </lineage>
</organism>
<reference evidence="1" key="1">
    <citation type="submission" date="2023-05" db="EMBL/GenBank/DDBJ databases">
        <authorList>
            <person name="Stuckert A."/>
        </authorList>
    </citation>
    <scope>NUCLEOTIDE SEQUENCE</scope>
</reference>
<accession>A0ABN9BVP8</accession>
<name>A0ABN9BVP8_9NEOB</name>
<dbReference type="EMBL" id="CATNWA010006177">
    <property type="protein sequence ID" value="CAI9551584.1"/>
    <property type="molecule type" value="Genomic_DNA"/>
</dbReference>
<protein>
    <submittedName>
        <fullName evidence="1">Uncharacterized protein</fullName>
    </submittedName>
</protein>
<proteinExistence type="predicted"/>
<evidence type="ECO:0000313" key="1">
    <source>
        <dbReference type="EMBL" id="CAI9551584.1"/>
    </source>
</evidence>